<dbReference type="GO" id="GO:0005829">
    <property type="term" value="C:cytosol"/>
    <property type="evidence" value="ECO:0007669"/>
    <property type="project" value="TreeGrafter"/>
</dbReference>
<dbReference type="CDD" id="cd00038">
    <property type="entry name" value="CAP_ED"/>
    <property type="match status" value="1"/>
</dbReference>
<dbReference type="PANTHER" id="PTHR24567">
    <property type="entry name" value="CRP FAMILY TRANSCRIPTIONAL REGULATORY PROTEIN"/>
    <property type="match status" value="1"/>
</dbReference>
<protein>
    <submittedName>
        <fullName evidence="2">Cyclic nucleotide-binding domain-containing protein</fullName>
    </submittedName>
</protein>
<sequence>MNFDSSSFIAEKELIDALERRSSTLICTESRRLFNQGGKPAGLYILRKGTASLTMESPTGGDLMSIKLHPGSLLGLPALIGNEPYTLTASADKDAELGFVTREDFNSLMMTDPSIAVRVLRVLAAEVRTARHAISEF</sequence>
<dbReference type="GO" id="GO:0003700">
    <property type="term" value="F:DNA-binding transcription factor activity"/>
    <property type="evidence" value="ECO:0007669"/>
    <property type="project" value="TreeGrafter"/>
</dbReference>
<name>A0AAU7DGN8_9BACT</name>
<dbReference type="InterPro" id="IPR014710">
    <property type="entry name" value="RmlC-like_jellyroll"/>
</dbReference>
<feature type="domain" description="Cyclic nucleotide-binding" evidence="1">
    <location>
        <begin position="13"/>
        <end position="126"/>
    </location>
</feature>
<dbReference type="EMBL" id="CP121196">
    <property type="protein sequence ID" value="XBH16984.1"/>
    <property type="molecule type" value="Genomic_DNA"/>
</dbReference>
<dbReference type="PANTHER" id="PTHR24567:SF26">
    <property type="entry name" value="REGULATORY PROTEIN YEIL"/>
    <property type="match status" value="1"/>
</dbReference>
<dbReference type="SUPFAM" id="SSF51206">
    <property type="entry name" value="cAMP-binding domain-like"/>
    <property type="match status" value="1"/>
</dbReference>
<evidence type="ECO:0000313" key="2">
    <source>
        <dbReference type="EMBL" id="XBH16984.1"/>
    </source>
</evidence>
<accession>A0AAU7DGN8</accession>
<dbReference type="Pfam" id="PF00027">
    <property type="entry name" value="cNMP_binding"/>
    <property type="match status" value="1"/>
</dbReference>
<dbReference type="InterPro" id="IPR000595">
    <property type="entry name" value="cNMP-bd_dom"/>
</dbReference>
<dbReference type="InterPro" id="IPR050397">
    <property type="entry name" value="Env_Response_Regulators"/>
</dbReference>
<evidence type="ECO:0000259" key="1">
    <source>
        <dbReference type="PROSITE" id="PS50042"/>
    </source>
</evidence>
<dbReference type="RefSeq" id="WP_348262215.1">
    <property type="nucleotide sequence ID" value="NZ_CP121196.1"/>
</dbReference>
<dbReference type="AlphaFoldDB" id="A0AAU7DGN8"/>
<dbReference type="PROSITE" id="PS50042">
    <property type="entry name" value="CNMP_BINDING_3"/>
    <property type="match status" value="1"/>
</dbReference>
<dbReference type="Gene3D" id="2.60.120.10">
    <property type="entry name" value="Jelly Rolls"/>
    <property type="match status" value="1"/>
</dbReference>
<dbReference type="SMART" id="SM00100">
    <property type="entry name" value="cNMP"/>
    <property type="match status" value="1"/>
</dbReference>
<dbReference type="InterPro" id="IPR018490">
    <property type="entry name" value="cNMP-bd_dom_sf"/>
</dbReference>
<proteinExistence type="predicted"/>
<reference evidence="2" key="1">
    <citation type="submission" date="2023-03" db="EMBL/GenBank/DDBJ databases">
        <title>Edaphobacter sp.</title>
        <authorList>
            <person name="Huber K.J."/>
            <person name="Papendorf J."/>
            <person name="Pilke C."/>
            <person name="Bunk B."/>
            <person name="Sproeer C."/>
            <person name="Pester M."/>
        </authorList>
    </citation>
    <scope>NUCLEOTIDE SEQUENCE</scope>
    <source>
        <strain evidence="2">DSM 110680</strain>
    </source>
</reference>
<gene>
    <name evidence="2" type="ORF">P8935_20720</name>
</gene>
<organism evidence="2">
    <name type="scientific">Telmatobacter sp. DSM 110680</name>
    <dbReference type="NCBI Taxonomy" id="3036704"/>
    <lineage>
        <taxon>Bacteria</taxon>
        <taxon>Pseudomonadati</taxon>
        <taxon>Acidobacteriota</taxon>
        <taxon>Terriglobia</taxon>
        <taxon>Terriglobales</taxon>
        <taxon>Acidobacteriaceae</taxon>
        <taxon>Telmatobacter</taxon>
    </lineage>
</organism>